<dbReference type="InterPro" id="IPR021762">
    <property type="entry name" value="DUF3325"/>
</dbReference>
<evidence type="ECO:0000313" key="2">
    <source>
        <dbReference type="EMBL" id="MFJ5445181.1"/>
    </source>
</evidence>
<keyword evidence="1" id="KW-0472">Membrane</keyword>
<comment type="caution">
    <text evidence="2">The sequence shown here is derived from an EMBL/GenBank/DDBJ whole genome shotgun (WGS) entry which is preliminary data.</text>
</comment>
<keyword evidence="1" id="KW-0812">Transmembrane</keyword>
<dbReference type="RefSeq" id="WP_400879094.1">
    <property type="nucleotide sequence ID" value="NZ_JBIWXY010000001.1"/>
</dbReference>
<gene>
    <name evidence="2" type="ORF">ACIKP9_02955</name>
</gene>
<name>A0ABW8GIH3_9PROT</name>
<accession>A0ABW8GIH3</accession>
<feature type="transmembrane region" description="Helical" evidence="1">
    <location>
        <begin position="44"/>
        <end position="62"/>
    </location>
</feature>
<reference evidence="2 3" key="1">
    <citation type="submission" date="2024-11" db="EMBL/GenBank/DDBJ databases">
        <authorList>
            <person name="Kaparullina E.N."/>
            <person name="Delegan Y.A."/>
            <person name="Doronina N.V."/>
        </authorList>
    </citation>
    <scope>NUCLEOTIDE SEQUENCE [LARGE SCALE GENOMIC DNA]</scope>
    <source>
        <strain evidence="2 3">7sh_L</strain>
    </source>
</reference>
<protein>
    <submittedName>
        <fullName evidence="2">DUF3325 family protein</fullName>
    </submittedName>
</protein>
<dbReference type="Pfam" id="PF11804">
    <property type="entry name" value="DUF3325"/>
    <property type="match status" value="1"/>
</dbReference>
<feature type="transmembrane region" description="Helical" evidence="1">
    <location>
        <begin position="68"/>
        <end position="89"/>
    </location>
</feature>
<organism evidence="2 3">
    <name type="scientific">Methylobacillus methanolivorans</name>
    <dbReference type="NCBI Taxonomy" id="1848927"/>
    <lineage>
        <taxon>Bacteria</taxon>
        <taxon>Pseudomonadati</taxon>
        <taxon>Pseudomonadota</taxon>
        <taxon>Betaproteobacteria</taxon>
        <taxon>Nitrosomonadales</taxon>
        <taxon>Methylophilaceae</taxon>
        <taxon>Methylobacillus</taxon>
    </lineage>
</organism>
<dbReference type="Proteomes" id="UP001617669">
    <property type="component" value="Unassembled WGS sequence"/>
</dbReference>
<evidence type="ECO:0000313" key="3">
    <source>
        <dbReference type="Proteomes" id="UP001617669"/>
    </source>
</evidence>
<feature type="transmembrane region" description="Helical" evidence="1">
    <location>
        <begin position="6"/>
        <end position="24"/>
    </location>
</feature>
<sequence length="102" mass="11193">MSNTMWIHAIGLAAAYLGWASLALSQEKHRLTVNVTMVARFKQARLLGAGLLLLSMVANWVADGASFGSLLGVIQLSLAAMMVALTLAWKPAWLRWWARRLS</sequence>
<evidence type="ECO:0000256" key="1">
    <source>
        <dbReference type="SAM" id="Phobius"/>
    </source>
</evidence>
<proteinExistence type="predicted"/>
<dbReference type="EMBL" id="JBIWXY010000001">
    <property type="protein sequence ID" value="MFJ5445181.1"/>
    <property type="molecule type" value="Genomic_DNA"/>
</dbReference>
<keyword evidence="1" id="KW-1133">Transmembrane helix</keyword>
<keyword evidence="3" id="KW-1185">Reference proteome</keyword>